<feature type="region of interest" description="Disordered" evidence="1">
    <location>
        <begin position="50"/>
        <end position="69"/>
    </location>
</feature>
<dbReference type="EMBL" id="JACHGN010000032">
    <property type="protein sequence ID" value="MBB5139698.1"/>
    <property type="molecule type" value="Genomic_DNA"/>
</dbReference>
<dbReference type="AlphaFoldDB" id="A0A840PJJ3"/>
<sequence>MDSAGHRTPRWGIGCCLQGSGDRVDGYEVIGEAADKTATAWLARRDARRYSDRHRRAKPTPKTKIGKDPRGVKKCLLEWGARYQNVTSLTILGMILKIVT</sequence>
<gene>
    <name evidence="2" type="ORF">HNP84_009462</name>
</gene>
<dbReference type="Proteomes" id="UP000578449">
    <property type="component" value="Unassembled WGS sequence"/>
</dbReference>
<reference evidence="2 3" key="1">
    <citation type="submission" date="2020-08" db="EMBL/GenBank/DDBJ databases">
        <title>Genomic Encyclopedia of Type Strains, Phase IV (KMG-IV): sequencing the most valuable type-strain genomes for metagenomic binning, comparative biology and taxonomic classification.</title>
        <authorList>
            <person name="Goeker M."/>
        </authorList>
    </citation>
    <scope>NUCLEOTIDE SEQUENCE [LARGE SCALE GENOMIC DNA]</scope>
    <source>
        <strain evidence="2 3">DSM 45615</strain>
    </source>
</reference>
<dbReference type="RefSeq" id="WP_185056519.1">
    <property type="nucleotide sequence ID" value="NZ_BAABIX010000034.1"/>
</dbReference>
<name>A0A840PJJ3_9ACTN</name>
<accession>A0A840PJJ3</accession>
<evidence type="ECO:0000256" key="1">
    <source>
        <dbReference type="SAM" id="MobiDB-lite"/>
    </source>
</evidence>
<keyword evidence="3" id="KW-1185">Reference proteome</keyword>
<evidence type="ECO:0000313" key="3">
    <source>
        <dbReference type="Proteomes" id="UP000578449"/>
    </source>
</evidence>
<protein>
    <submittedName>
        <fullName evidence="2">Uncharacterized protein</fullName>
    </submittedName>
</protein>
<feature type="compositionally biased region" description="Basic residues" evidence="1">
    <location>
        <begin position="51"/>
        <end position="61"/>
    </location>
</feature>
<proteinExistence type="predicted"/>
<organism evidence="2 3">
    <name type="scientific">Thermocatellispora tengchongensis</name>
    <dbReference type="NCBI Taxonomy" id="1073253"/>
    <lineage>
        <taxon>Bacteria</taxon>
        <taxon>Bacillati</taxon>
        <taxon>Actinomycetota</taxon>
        <taxon>Actinomycetes</taxon>
        <taxon>Streptosporangiales</taxon>
        <taxon>Streptosporangiaceae</taxon>
        <taxon>Thermocatellispora</taxon>
    </lineage>
</organism>
<comment type="caution">
    <text evidence="2">The sequence shown here is derived from an EMBL/GenBank/DDBJ whole genome shotgun (WGS) entry which is preliminary data.</text>
</comment>
<evidence type="ECO:0000313" key="2">
    <source>
        <dbReference type="EMBL" id="MBB5139698.1"/>
    </source>
</evidence>